<dbReference type="EMBL" id="OU503045">
    <property type="protein sequence ID" value="CAI9769314.1"/>
    <property type="molecule type" value="Genomic_DNA"/>
</dbReference>
<dbReference type="InterPro" id="IPR044788">
    <property type="entry name" value="X8_dom_prot"/>
</dbReference>
<dbReference type="Pfam" id="PF07983">
    <property type="entry name" value="X8"/>
    <property type="match status" value="1"/>
</dbReference>
<gene>
    <name evidence="3" type="ORF">FPE_LOCUS16976</name>
</gene>
<dbReference type="Proteomes" id="UP000834106">
    <property type="component" value="Chromosome 10"/>
</dbReference>
<dbReference type="AlphaFoldDB" id="A0AAD2DXB4"/>
<dbReference type="GO" id="GO:0009506">
    <property type="term" value="C:plasmodesma"/>
    <property type="evidence" value="ECO:0007669"/>
    <property type="project" value="UniProtKB-ARBA"/>
</dbReference>
<organism evidence="3 4">
    <name type="scientific">Fraxinus pennsylvanica</name>
    <dbReference type="NCBI Taxonomy" id="56036"/>
    <lineage>
        <taxon>Eukaryota</taxon>
        <taxon>Viridiplantae</taxon>
        <taxon>Streptophyta</taxon>
        <taxon>Embryophyta</taxon>
        <taxon>Tracheophyta</taxon>
        <taxon>Spermatophyta</taxon>
        <taxon>Magnoliopsida</taxon>
        <taxon>eudicotyledons</taxon>
        <taxon>Gunneridae</taxon>
        <taxon>Pentapetalae</taxon>
        <taxon>asterids</taxon>
        <taxon>lamiids</taxon>
        <taxon>Lamiales</taxon>
        <taxon>Oleaceae</taxon>
        <taxon>Oleeae</taxon>
        <taxon>Fraxinus</taxon>
    </lineage>
</organism>
<dbReference type="SMART" id="SM00768">
    <property type="entry name" value="X8"/>
    <property type="match status" value="1"/>
</dbReference>
<keyword evidence="4" id="KW-1185">Reference proteome</keyword>
<feature type="domain" description="X8" evidence="2">
    <location>
        <begin position="1"/>
        <end position="75"/>
    </location>
</feature>
<keyword evidence="1" id="KW-0732">Signal</keyword>
<dbReference type="PANTHER" id="PTHR31044:SF147">
    <property type="entry name" value="CARBOHYDRATE-BINDING X8 DOMAIN PROTEIN"/>
    <property type="match status" value="1"/>
</dbReference>
<sequence>MWCVAKVSATDAQMQAFLDANCGSLDCGQINPGGTCFEPNTVRNHASYALDLYYRNNGVCNADIGTPAATNPCKCYGVYVINPNLWEMQISMSAMECQALDKG</sequence>
<dbReference type="Gene3D" id="1.20.58.1040">
    <property type="match status" value="1"/>
</dbReference>
<proteinExistence type="predicted"/>
<dbReference type="InterPro" id="IPR012946">
    <property type="entry name" value="X8"/>
</dbReference>
<evidence type="ECO:0000313" key="4">
    <source>
        <dbReference type="Proteomes" id="UP000834106"/>
    </source>
</evidence>
<accession>A0AAD2DXB4</accession>
<evidence type="ECO:0000256" key="1">
    <source>
        <dbReference type="ARBA" id="ARBA00022729"/>
    </source>
</evidence>
<dbReference type="PANTHER" id="PTHR31044">
    <property type="entry name" value="BETA-1,3 GLUCANASE"/>
    <property type="match status" value="1"/>
</dbReference>
<evidence type="ECO:0000259" key="2">
    <source>
        <dbReference type="SMART" id="SM00768"/>
    </source>
</evidence>
<name>A0AAD2DXB4_9LAMI</name>
<reference evidence="3" key="1">
    <citation type="submission" date="2023-05" db="EMBL/GenBank/DDBJ databases">
        <authorList>
            <person name="Huff M."/>
        </authorList>
    </citation>
    <scope>NUCLEOTIDE SEQUENCE</scope>
</reference>
<evidence type="ECO:0000313" key="3">
    <source>
        <dbReference type="EMBL" id="CAI9769314.1"/>
    </source>
</evidence>
<protein>
    <recommendedName>
        <fullName evidence="2">X8 domain-containing protein</fullName>
    </recommendedName>
</protein>